<proteinExistence type="predicted"/>
<dbReference type="RefSeq" id="WP_307244574.1">
    <property type="nucleotide sequence ID" value="NZ_JAUSUZ010000001.1"/>
</dbReference>
<evidence type="ECO:0000313" key="2">
    <source>
        <dbReference type="Proteomes" id="UP001240236"/>
    </source>
</evidence>
<dbReference type="AlphaFoldDB" id="A0AAE4B186"/>
<keyword evidence="2" id="KW-1185">Reference proteome</keyword>
<sequence length="159" mass="17200">MVDGEWADQRRRAIQAHATAAEAKRESEVAEARELMRQFVGEAEARGIPAEDLTAVPFGGGKGRLRTGLRGWYLRADRSVAVGTDGEFYSLTAPGGLLARLTGVTVTPSRPRLIVGEGGRDGESMPLAELLRRRLGERRDAGERRDLGGHGRHGVGWDG</sequence>
<evidence type="ECO:0000313" key="1">
    <source>
        <dbReference type="EMBL" id="MDQ0369391.1"/>
    </source>
</evidence>
<reference evidence="1 2" key="1">
    <citation type="submission" date="2023-07" db="EMBL/GenBank/DDBJ databases">
        <title>Sequencing the genomes of 1000 actinobacteria strains.</title>
        <authorList>
            <person name="Klenk H.-P."/>
        </authorList>
    </citation>
    <scope>NUCLEOTIDE SEQUENCE [LARGE SCALE GENOMIC DNA]</scope>
    <source>
        <strain evidence="1 2">DSM 44709</strain>
    </source>
</reference>
<organism evidence="1 2">
    <name type="scientific">Catenuloplanes indicus</name>
    <dbReference type="NCBI Taxonomy" id="137267"/>
    <lineage>
        <taxon>Bacteria</taxon>
        <taxon>Bacillati</taxon>
        <taxon>Actinomycetota</taxon>
        <taxon>Actinomycetes</taxon>
        <taxon>Micromonosporales</taxon>
        <taxon>Micromonosporaceae</taxon>
        <taxon>Catenuloplanes</taxon>
    </lineage>
</organism>
<dbReference type="EMBL" id="JAUSUZ010000001">
    <property type="protein sequence ID" value="MDQ0369391.1"/>
    <property type="molecule type" value="Genomic_DNA"/>
</dbReference>
<accession>A0AAE4B186</accession>
<dbReference type="Proteomes" id="UP001240236">
    <property type="component" value="Unassembled WGS sequence"/>
</dbReference>
<name>A0AAE4B186_9ACTN</name>
<gene>
    <name evidence="1" type="ORF">J2S42_006060</name>
</gene>
<comment type="caution">
    <text evidence="1">The sequence shown here is derived from an EMBL/GenBank/DDBJ whole genome shotgun (WGS) entry which is preliminary data.</text>
</comment>
<protein>
    <submittedName>
        <fullName evidence="1">Uncharacterized protein</fullName>
    </submittedName>
</protein>